<comment type="caution">
    <text evidence="2">The sequence shown here is derived from an EMBL/GenBank/DDBJ whole genome shotgun (WGS) entry which is preliminary data.</text>
</comment>
<feature type="compositionally biased region" description="Polar residues" evidence="1">
    <location>
        <begin position="17"/>
        <end position="33"/>
    </location>
</feature>
<evidence type="ECO:0000313" key="3">
    <source>
        <dbReference type="Proteomes" id="UP001555826"/>
    </source>
</evidence>
<sequence length="338" mass="34858">MRPAYLVQGRNTALVQAQWTASSSPQKSDTFPTSDAAANASATPMLPMTTSTTVSGETYSVSTLVGVCFRLRAVSSDTCTKAGAGNANTTPSGYVRMYRVMVDVSWSTGNANRCSSGTCTFRTSSLVDPTAELRWSVTPAPVIEPSTQGTTAQTTSSAITLDTLVNAGNTDQNSRLVVSSVNDGGGVFKIDGVPYSSPTKVVGSTLTFTPPLNTVGTYSVRWFVRNADGQASKTVAITIPVAPVASADSITVSRTLLAGTTIDPLANDKPNSGTSVLVTTPVRTGGSCVLTRIGTSNKFSVSTPKVTDSCSFTYTVQGAGTNSALVTTATALTINVIA</sequence>
<accession>A0ABV3PAK2</accession>
<organism evidence="2 3">
    <name type="scientific">Kineococcus endophyticus</name>
    <dbReference type="NCBI Taxonomy" id="1181883"/>
    <lineage>
        <taxon>Bacteria</taxon>
        <taxon>Bacillati</taxon>
        <taxon>Actinomycetota</taxon>
        <taxon>Actinomycetes</taxon>
        <taxon>Kineosporiales</taxon>
        <taxon>Kineosporiaceae</taxon>
        <taxon>Kineococcus</taxon>
    </lineage>
</organism>
<dbReference type="RefSeq" id="WP_367639954.1">
    <property type="nucleotide sequence ID" value="NZ_JBFNQN010000013.1"/>
</dbReference>
<reference evidence="2 3" key="1">
    <citation type="submission" date="2024-07" db="EMBL/GenBank/DDBJ databases">
        <authorList>
            <person name="Thanompreechachai J."/>
            <person name="Duangmal K."/>
        </authorList>
    </citation>
    <scope>NUCLEOTIDE SEQUENCE [LARGE SCALE GENOMIC DNA]</scope>
    <source>
        <strain evidence="2 3">KCTC 19886</strain>
    </source>
</reference>
<evidence type="ECO:0000256" key="1">
    <source>
        <dbReference type="SAM" id="MobiDB-lite"/>
    </source>
</evidence>
<dbReference type="EMBL" id="JBFNQN010000013">
    <property type="protein sequence ID" value="MEW9266674.1"/>
    <property type="molecule type" value="Genomic_DNA"/>
</dbReference>
<feature type="region of interest" description="Disordered" evidence="1">
    <location>
        <begin position="17"/>
        <end position="43"/>
    </location>
</feature>
<protein>
    <recommendedName>
        <fullName evidence="4">Ig-like domain-containing protein</fullName>
    </recommendedName>
</protein>
<evidence type="ECO:0000313" key="2">
    <source>
        <dbReference type="EMBL" id="MEW9266674.1"/>
    </source>
</evidence>
<evidence type="ECO:0008006" key="4">
    <source>
        <dbReference type="Google" id="ProtNLM"/>
    </source>
</evidence>
<proteinExistence type="predicted"/>
<name>A0ABV3PAK2_9ACTN</name>
<dbReference type="Proteomes" id="UP001555826">
    <property type="component" value="Unassembled WGS sequence"/>
</dbReference>
<keyword evidence="3" id="KW-1185">Reference proteome</keyword>
<gene>
    <name evidence="2" type="ORF">AB1207_18140</name>
</gene>